<reference evidence="2" key="2">
    <citation type="journal article" date="2014" name="ISME J.">
        <title>Microbial stratification in low pH oxic and suboxic macroscopic growths along an acid mine drainage.</title>
        <authorList>
            <person name="Mendez-Garcia C."/>
            <person name="Mesa V."/>
            <person name="Sprenger R.R."/>
            <person name="Richter M."/>
            <person name="Diez M.S."/>
            <person name="Solano J."/>
            <person name="Bargiela R."/>
            <person name="Golyshina O.V."/>
            <person name="Manteca A."/>
            <person name="Ramos J.L."/>
            <person name="Gallego J.R."/>
            <person name="Llorente I."/>
            <person name="Martins Dos Santos V.A."/>
            <person name="Jensen O.N."/>
            <person name="Pelaez A.I."/>
            <person name="Sanchez J."/>
            <person name="Ferrer M."/>
        </authorList>
    </citation>
    <scope>NUCLEOTIDE SEQUENCE</scope>
</reference>
<name>T1CMW6_9ZZZZ</name>
<dbReference type="Gene3D" id="3.30.930.10">
    <property type="entry name" value="Bira Bifunctional Protein, Domain 2"/>
    <property type="match status" value="1"/>
</dbReference>
<sequence>MKTAEIRSRFLEFFRQRGHSIVPSATLVPANDPT</sequence>
<keyword evidence="2" id="KW-0436">Ligase</keyword>
<dbReference type="Pfam" id="PF01411">
    <property type="entry name" value="tRNA-synt_2c"/>
    <property type="match status" value="1"/>
</dbReference>
<organism evidence="2">
    <name type="scientific">mine drainage metagenome</name>
    <dbReference type="NCBI Taxonomy" id="410659"/>
    <lineage>
        <taxon>unclassified sequences</taxon>
        <taxon>metagenomes</taxon>
        <taxon>ecological metagenomes</taxon>
    </lineage>
</organism>
<dbReference type="GO" id="GO:0005524">
    <property type="term" value="F:ATP binding"/>
    <property type="evidence" value="ECO:0007669"/>
    <property type="project" value="InterPro"/>
</dbReference>
<dbReference type="GO" id="GO:0004813">
    <property type="term" value="F:alanine-tRNA ligase activity"/>
    <property type="evidence" value="ECO:0007669"/>
    <property type="project" value="UniProtKB-EC"/>
</dbReference>
<feature type="non-terminal residue" evidence="2">
    <location>
        <position position="34"/>
    </location>
</feature>
<evidence type="ECO:0000259" key="1">
    <source>
        <dbReference type="Pfam" id="PF01411"/>
    </source>
</evidence>
<dbReference type="GO" id="GO:0006419">
    <property type="term" value="P:alanyl-tRNA aminoacylation"/>
    <property type="evidence" value="ECO:0007669"/>
    <property type="project" value="InterPro"/>
</dbReference>
<dbReference type="EMBL" id="AUZX01004808">
    <property type="protein sequence ID" value="EQD69794.1"/>
    <property type="molecule type" value="Genomic_DNA"/>
</dbReference>
<dbReference type="InterPro" id="IPR018164">
    <property type="entry name" value="Ala-tRNA-synth_IIc_N"/>
</dbReference>
<feature type="domain" description="Alanyl-tRNA synthetase class IIc N-terminal" evidence="1">
    <location>
        <begin position="5"/>
        <end position="34"/>
    </location>
</feature>
<protein>
    <submittedName>
        <fullName evidence="2">Alanyl-tRNA synthetase</fullName>
        <ecNumber evidence="2">6.1.1.7</ecNumber>
    </submittedName>
</protein>
<gene>
    <name evidence="2" type="ORF">B1A_06632</name>
</gene>
<accession>T1CMW6</accession>
<reference evidence="2" key="1">
    <citation type="submission" date="2013-08" db="EMBL/GenBank/DDBJ databases">
        <authorList>
            <person name="Mendez C."/>
            <person name="Richter M."/>
            <person name="Ferrer M."/>
            <person name="Sanchez J."/>
        </authorList>
    </citation>
    <scope>NUCLEOTIDE SEQUENCE</scope>
</reference>
<proteinExistence type="predicted"/>
<comment type="caution">
    <text evidence="2">The sequence shown here is derived from an EMBL/GenBank/DDBJ whole genome shotgun (WGS) entry which is preliminary data.</text>
</comment>
<dbReference type="SUPFAM" id="SSF55681">
    <property type="entry name" value="Class II aaRS and biotin synthetases"/>
    <property type="match status" value="1"/>
</dbReference>
<keyword evidence="2" id="KW-0030">Aminoacyl-tRNA synthetase</keyword>
<evidence type="ECO:0000313" key="2">
    <source>
        <dbReference type="EMBL" id="EQD69794.1"/>
    </source>
</evidence>
<dbReference type="EC" id="6.1.1.7" evidence="2"/>
<dbReference type="InterPro" id="IPR045864">
    <property type="entry name" value="aa-tRNA-synth_II/BPL/LPL"/>
</dbReference>
<dbReference type="AlphaFoldDB" id="T1CMW6"/>